<dbReference type="RefSeq" id="WP_184546575.1">
    <property type="nucleotide sequence ID" value="NZ_JACHMP010000001.1"/>
</dbReference>
<dbReference type="Proteomes" id="UP000540685">
    <property type="component" value="Unassembled WGS sequence"/>
</dbReference>
<protein>
    <submittedName>
        <fullName evidence="1">Uncharacterized protein</fullName>
    </submittedName>
</protein>
<proteinExistence type="predicted"/>
<evidence type="ECO:0000313" key="1">
    <source>
        <dbReference type="EMBL" id="MBB5823610.1"/>
    </source>
</evidence>
<dbReference type="AlphaFoldDB" id="A0A7W9ING4"/>
<reference evidence="1 2" key="1">
    <citation type="submission" date="2020-08" db="EMBL/GenBank/DDBJ databases">
        <title>Sequencing the genomes of 1000 actinobacteria strains.</title>
        <authorList>
            <person name="Klenk H.-P."/>
        </authorList>
    </citation>
    <scope>NUCLEOTIDE SEQUENCE [LARGE SCALE GENOMIC DNA]</scope>
    <source>
        <strain evidence="1 2">DSM 46887</strain>
    </source>
</reference>
<evidence type="ECO:0000313" key="2">
    <source>
        <dbReference type="Proteomes" id="UP000540685"/>
    </source>
</evidence>
<name>A0A7W9ING4_9ACTN</name>
<accession>A0A7W9ING4</accession>
<keyword evidence="2" id="KW-1185">Reference proteome</keyword>
<organism evidence="1 2">
    <name type="scientific">Streptosporangium becharense</name>
    <dbReference type="NCBI Taxonomy" id="1816182"/>
    <lineage>
        <taxon>Bacteria</taxon>
        <taxon>Bacillati</taxon>
        <taxon>Actinomycetota</taxon>
        <taxon>Actinomycetes</taxon>
        <taxon>Streptosporangiales</taxon>
        <taxon>Streptosporangiaceae</taxon>
        <taxon>Streptosporangium</taxon>
    </lineage>
</organism>
<comment type="caution">
    <text evidence="1">The sequence shown here is derived from an EMBL/GenBank/DDBJ whole genome shotgun (WGS) entry which is preliminary data.</text>
</comment>
<gene>
    <name evidence="1" type="ORF">F4562_006672</name>
</gene>
<sequence length="214" mass="23804">MDTGQPSADDVYEHYRQLIGDTMLHVHLSWTVMLPDDGAVSPTLQEVGTRLGAGASYELREATSPDVVHLPLCRPGPAWIVDRSDASIVLYGDHPGAVALRLLSAGTRVYSAHWNVNSVNSLSLAIDGEILLMIDGLFPGRPQDHPNLMWWPELTAMSNFFLDYEDSDFLGRDDGWDWQAGFLTAIELATGVRLDRGWLDTERPYLMLSRPIPD</sequence>
<dbReference type="EMBL" id="JACHMP010000001">
    <property type="protein sequence ID" value="MBB5823610.1"/>
    <property type="molecule type" value="Genomic_DNA"/>
</dbReference>